<protein>
    <recommendedName>
        <fullName evidence="4">PBSX phage terminase small subunit-like N-terminal domain-containing protein</fullName>
    </recommendedName>
</protein>
<evidence type="ECO:0000313" key="6">
    <source>
        <dbReference type="Proteomes" id="UP001235030"/>
    </source>
</evidence>
<keyword evidence="1" id="KW-1188">Viral release from host cell</keyword>
<name>A0ABY9Q252_9FIRM</name>
<dbReference type="PANTHER" id="PTHR41328:SF3">
    <property type="entry name" value="PBSX PHAGE TERMINASE SMALL SUBUNIT"/>
    <property type="match status" value="1"/>
</dbReference>
<sequence length="292" mass="33928">MARVRSPNRDKAFEIYKENDGNITNREIANILGISEKSISGWKSKDKWNDKLNGVLQKNKRSTSNKKVTKKKAEKQVANDEVESVLEDTELTEKQRLFCIYYIEDFNATKAYQKAYKCDYQTAHKNGWRLKANKGIKLEIDRLTEECLQEQEINSKLLNKRLFQKYMNIAFSDITDFLEFNSEKVEGEFGPYLKNSVVLKDSTQLDGTLISEISEGKDGIKIKLQDKMKALQWLSDRTDLLPTHTQAKLDLEMLKLEVEMNKLDNTQEEVEEDGFIEALDDTTKEVWDDEED</sequence>
<dbReference type="PANTHER" id="PTHR41328">
    <property type="entry name" value="TERMINASE SMALL SUBUNIT-RELATED"/>
    <property type="match status" value="1"/>
</dbReference>
<dbReference type="Gene3D" id="1.10.10.1400">
    <property type="entry name" value="Terminase, small subunit, N-terminal DNA-binding domain, HTH motif"/>
    <property type="match status" value="1"/>
</dbReference>
<dbReference type="Proteomes" id="UP001235030">
    <property type="component" value="Chromosome"/>
</dbReference>
<accession>A0ABY9Q252</accession>
<dbReference type="InterPro" id="IPR052404">
    <property type="entry name" value="SPP1-like_terminase"/>
</dbReference>
<evidence type="ECO:0000259" key="4">
    <source>
        <dbReference type="Pfam" id="PF10668"/>
    </source>
</evidence>
<proteinExistence type="predicted"/>
<dbReference type="InterPro" id="IPR038713">
    <property type="entry name" value="Terminase_Gp1_N_sf"/>
</dbReference>
<dbReference type="InterPro" id="IPR018925">
    <property type="entry name" value="XtmA-like_N"/>
</dbReference>
<keyword evidence="6" id="KW-1185">Reference proteome</keyword>
<dbReference type="Pfam" id="PF03592">
    <property type="entry name" value="Terminase_2"/>
    <property type="match status" value="1"/>
</dbReference>
<reference evidence="5 6" key="1">
    <citation type="submission" date="2022-07" db="EMBL/GenBank/DDBJ databases">
        <title>Genome sequence of Terrisporobacter mayombei DSM6539.</title>
        <authorList>
            <person name="Boeer T."/>
            <person name="Bengelsdorf F.R."/>
            <person name="Daniel R."/>
            <person name="Poehlein A."/>
        </authorList>
    </citation>
    <scope>NUCLEOTIDE SEQUENCE [LARGE SCALE GENOMIC DNA]</scope>
    <source>
        <strain evidence="5 6">DSM 6539</strain>
    </source>
</reference>
<evidence type="ECO:0000256" key="2">
    <source>
        <dbReference type="ARBA" id="ARBA00023219"/>
    </source>
</evidence>
<keyword evidence="2" id="KW-0231">Viral genome packaging</keyword>
<evidence type="ECO:0000256" key="1">
    <source>
        <dbReference type="ARBA" id="ARBA00022612"/>
    </source>
</evidence>
<evidence type="ECO:0000256" key="3">
    <source>
        <dbReference type="SAM" id="Coils"/>
    </source>
</evidence>
<evidence type="ECO:0000313" key="5">
    <source>
        <dbReference type="EMBL" id="WMT80652.1"/>
    </source>
</evidence>
<feature type="domain" description="PBSX phage terminase small subunit-like N-terminal" evidence="4">
    <location>
        <begin position="1"/>
        <end position="67"/>
    </location>
</feature>
<dbReference type="InterPro" id="IPR005335">
    <property type="entry name" value="Terminase_ssu"/>
</dbReference>
<keyword evidence="3" id="KW-0175">Coiled coil</keyword>
<organism evidence="5 6">
    <name type="scientific">Terrisporobacter mayombei</name>
    <dbReference type="NCBI Taxonomy" id="1541"/>
    <lineage>
        <taxon>Bacteria</taxon>
        <taxon>Bacillati</taxon>
        <taxon>Bacillota</taxon>
        <taxon>Clostridia</taxon>
        <taxon>Peptostreptococcales</taxon>
        <taxon>Peptostreptococcaceae</taxon>
        <taxon>Terrisporobacter</taxon>
    </lineage>
</organism>
<dbReference type="Pfam" id="PF10668">
    <property type="entry name" value="Phage_terminase"/>
    <property type="match status" value="1"/>
</dbReference>
<feature type="coiled-coil region" evidence="3">
    <location>
        <begin position="246"/>
        <end position="273"/>
    </location>
</feature>
<gene>
    <name evidence="5" type="ORF">TEMA_09730</name>
</gene>
<dbReference type="EMBL" id="CP101637">
    <property type="protein sequence ID" value="WMT80652.1"/>
    <property type="molecule type" value="Genomic_DNA"/>
</dbReference>
<dbReference type="RefSeq" id="WP_228104880.1">
    <property type="nucleotide sequence ID" value="NZ_CP101637.1"/>
</dbReference>